<evidence type="ECO:0000313" key="2">
    <source>
        <dbReference type="Proteomes" id="UP000789405"/>
    </source>
</evidence>
<keyword evidence="2" id="KW-1185">Reference proteome</keyword>
<gene>
    <name evidence="1" type="ORF">DERYTH_LOCUS15341</name>
</gene>
<organism evidence="1 2">
    <name type="scientific">Dentiscutata erythropus</name>
    <dbReference type="NCBI Taxonomy" id="1348616"/>
    <lineage>
        <taxon>Eukaryota</taxon>
        <taxon>Fungi</taxon>
        <taxon>Fungi incertae sedis</taxon>
        <taxon>Mucoromycota</taxon>
        <taxon>Glomeromycotina</taxon>
        <taxon>Glomeromycetes</taxon>
        <taxon>Diversisporales</taxon>
        <taxon>Gigasporaceae</taxon>
        <taxon>Dentiscutata</taxon>
    </lineage>
</organism>
<accession>A0A9N9NH14</accession>
<sequence>DDHNSDTICDFDHDITYNSDYTTLYDYDFAKDGSLNSNYNSSKAQTHVI</sequence>
<reference evidence="1" key="1">
    <citation type="submission" date="2021-06" db="EMBL/GenBank/DDBJ databases">
        <authorList>
            <person name="Kallberg Y."/>
            <person name="Tangrot J."/>
            <person name="Rosling A."/>
        </authorList>
    </citation>
    <scope>NUCLEOTIDE SEQUENCE</scope>
    <source>
        <strain evidence="1">MA453B</strain>
    </source>
</reference>
<dbReference type="Proteomes" id="UP000789405">
    <property type="component" value="Unassembled WGS sequence"/>
</dbReference>
<name>A0A9N9NH14_9GLOM</name>
<feature type="non-terminal residue" evidence="1">
    <location>
        <position position="1"/>
    </location>
</feature>
<evidence type="ECO:0000313" key="1">
    <source>
        <dbReference type="EMBL" id="CAG8733500.1"/>
    </source>
</evidence>
<proteinExistence type="predicted"/>
<protein>
    <submittedName>
        <fullName evidence="1">21242_t:CDS:1</fullName>
    </submittedName>
</protein>
<dbReference type="AlphaFoldDB" id="A0A9N9NH14"/>
<comment type="caution">
    <text evidence="1">The sequence shown here is derived from an EMBL/GenBank/DDBJ whole genome shotgun (WGS) entry which is preliminary data.</text>
</comment>
<dbReference type="EMBL" id="CAJVPY010012347">
    <property type="protein sequence ID" value="CAG8733500.1"/>
    <property type="molecule type" value="Genomic_DNA"/>
</dbReference>